<organism evidence="3 4">
    <name type="scientific">Streptomyces tricolor</name>
    <dbReference type="NCBI Taxonomy" id="68277"/>
    <lineage>
        <taxon>Bacteria</taxon>
        <taxon>Bacillati</taxon>
        <taxon>Actinomycetota</taxon>
        <taxon>Actinomycetes</taxon>
        <taxon>Kitasatosporales</taxon>
        <taxon>Streptomycetaceae</taxon>
        <taxon>Streptomyces</taxon>
        <taxon>Streptomyces violaceoruber group</taxon>
    </lineage>
</organism>
<evidence type="ECO:0000259" key="2">
    <source>
        <dbReference type="Pfam" id="PF08401"/>
    </source>
</evidence>
<keyword evidence="4" id="KW-1185">Reference proteome</keyword>
<dbReference type="EMBL" id="JAKKZF010000093">
    <property type="protein sequence ID" value="MCG0066017.1"/>
    <property type="molecule type" value="Genomic_DNA"/>
</dbReference>
<accession>A0ABS9JKD5</accession>
<evidence type="ECO:0000313" key="4">
    <source>
        <dbReference type="Proteomes" id="UP001299012"/>
    </source>
</evidence>
<reference evidence="3 4" key="1">
    <citation type="submission" date="2022-01" db="EMBL/GenBank/DDBJ databases">
        <title>Draft Genome Sequences of Seven Type Strains of the Genus Streptomyces.</title>
        <authorList>
            <person name="Aziz S."/>
            <person name="Coretto E."/>
            <person name="Chronakova A."/>
            <person name="Sproer C."/>
            <person name="Huber K."/>
            <person name="Nouioui I."/>
            <person name="Gross H."/>
        </authorList>
    </citation>
    <scope>NUCLEOTIDE SEQUENCE [LARGE SCALE GENOMIC DNA]</scope>
    <source>
        <strain evidence="3 4">DSM 41685</strain>
    </source>
</reference>
<dbReference type="Pfam" id="PF08401">
    <property type="entry name" value="ArdcN"/>
    <property type="match status" value="1"/>
</dbReference>
<feature type="domain" description="N-terminal" evidence="2">
    <location>
        <begin position="43"/>
        <end position="130"/>
    </location>
</feature>
<comment type="caution">
    <text evidence="3">The sequence shown here is derived from an EMBL/GenBank/DDBJ whole genome shotgun (WGS) entry which is preliminary data.</text>
</comment>
<dbReference type="Proteomes" id="UP001299012">
    <property type="component" value="Unassembled WGS sequence"/>
</dbReference>
<evidence type="ECO:0000256" key="1">
    <source>
        <dbReference type="SAM" id="MobiDB-lite"/>
    </source>
</evidence>
<dbReference type="InterPro" id="IPR013610">
    <property type="entry name" value="ArdC_N"/>
</dbReference>
<feature type="region of interest" description="Disordered" evidence="1">
    <location>
        <begin position="1"/>
        <end position="25"/>
    </location>
</feature>
<proteinExistence type="predicted"/>
<sequence>MNSTRTRGTRRARRTSPEASRAEVADLKAKLDEQVKNLTDSEEWRAMLRAAVGIGRYSFRNILLILLQRPDATHVAGYGDWQKRGRQVRKGERGIRILAPMTLRRRGEDSEEGEQDDSQPFVIFRPVSVFDISQTDPLPGHPDPADIPAYAPLSGAAPEGLWEALEAYVTACGYTVERGDCGSAEGWTDPETRTVRVGGTAQDAAAAKVLAHEAAHIACGHIDAAPGEYRRHRGRMETEAESVAYIVAAAYGLETSTQSARYVAGWASRANTDNPAAVLQETGERVITTARAMLDALAGQ</sequence>
<dbReference type="RefSeq" id="WP_208639789.1">
    <property type="nucleotide sequence ID" value="NZ_JAKKZF010000093.1"/>
</dbReference>
<name>A0ABS9JKD5_9ACTN</name>
<gene>
    <name evidence="3" type="ORF">L0F81_22415</name>
</gene>
<evidence type="ECO:0000313" key="3">
    <source>
        <dbReference type="EMBL" id="MCG0066017.1"/>
    </source>
</evidence>
<protein>
    <submittedName>
        <fullName evidence="3">SsDNA-binding domain-containing protein</fullName>
    </submittedName>
</protein>